<protein>
    <submittedName>
        <fullName evidence="2">DUF4297 domain-containing protein</fullName>
    </submittedName>
</protein>
<sequence length="925" mass="105987">MNADICKVSTNRLYLFSKETDATATEQGYHYQKIKTLKTWLENRISGKDEVIYCDTDDDIVQRDFAAATTRFRQIKLYSSNFSFSTEEVTKSLANFFMLFTKGEYLFDEATFIFETNANIAKETRGNDADLLRDWAAHQGELNTDLLAKCIIRVKEIMDPYIAQGYVKEKAKDVEGAFLKAKKLYEQLPEDFWEKFVQAISWQFEVVPQNEAIPRLTAEIEQLIEQLPLPVNSARVSSYVATLHWEIVNRTIDPNPERRLLDNGLLDYLVLHQGDEQDKWYAHIYDKWAVNPAPASFNVGQYLEAIAAIRYCRWDLAASSHVPLWLNVMQHFIQLADNPMPFRRKAIYEYLFLKMQASRVSGQPDPTLVADAPLVTQYFENLGERYELADIEEDISFLQIVTAESQRSPGFAEATAIEKWSHDITAEIESRLIHPRDINEHCLLLELKGTACMQLRGNEYKSEKVKEAMGIYRIMIPLLPDADTYTVTRLSDMLKQIGDLYTMLREKHEDSSDEIAAFRREISSFAPQADIRHKQAQEFISTGAVSLKKGGARNFLRAIDNFHQAGKLYRMDETMDAYILALLNMAQVYNALGANFAGKYYALCGVWSSVHTGDEKALAKIADSYGLVFHADFLQGAWISAMSDYIPYMNHHNEVKTGDPGDEEMVNKNFLDLALMVEVSQRVFPELLHLIDFYKTQLGGYYREDMGHLVEPIKAHIAERENLQALIAPRVVDTPFNDVGKERVIRFKMLGVSWYILFGNTYVMTALAEEFTAILQVILCEIGLSGADLQLPVSRINIKVIETPGEPKPIRRDGEQWIIAIPHRDEHKPEKARKLYWHLGTSVQYLVTQLSSKSKEEISVLFQTLYKKQQMGEKALSSTTYQRAFFKAFEQSNFDRSARQHFGQVPSRYDYPLTDSLAGTIRQGK</sequence>
<dbReference type="Proteomes" id="UP000638732">
    <property type="component" value="Unassembled WGS sequence"/>
</dbReference>
<dbReference type="RefSeq" id="WP_166583929.1">
    <property type="nucleotide sequence ID" value="NZ_WWEO01000030.1"/>
</dbReference>
<accession>A0A965ZD26</accession>
<proteinExistence type="predicted"/>
<name>A0A965ZD26_9SPHI</name>
<dbReference type="GO" id="GO:0004518">
    <property type="term" value="F:nuclease activity"/>
    <property type="evidence" value="ECO:0007669"/>
    <property type="project" value="InterPro"/>
</dbReference>
<dbReference type="AlphaFoldDB" id="A0A965ZD26"/>
<gene>
    <name evidence="2" type="ORF">GSY63_00865</name>
</gene>
<evidence type="ECO:0000259" key="1">
    <source>
        <dbReference type="Pfam" id="PF14130"/>
    </source>
</evidence>
<reference evidence="2" key="1">
    <citation type="submission" date="2020-01" db="EMBL/GenBank/DDBJ databases">
        <authorList>
            <person name="Seo Y.L."/>
        </authorList>
    </citation>
    <scope>NUCLEOTIDE SEQUENCE</scope>
    <source>
        <strain evidence="2">R11</strain>
    </source>
</reference>
<feature type="domain" description="CD-NTase associated protein 4-like DNA endonuclease" evidence="1">
    <location>
        <begin position="24"/>
        <end position="175"/>
    </location>
</feature>
<keyword evidence="3" id="KW-1185">Reference proteome</keyword>
<evidence type="ECO:0000313" key="3">
    <source>
        <dbReference type="Proteomes" id="UP000638732"/>
    </source>
</evidence>
<comment type="caution">
    <text evidence="2">The sequence shown here is derived from an EMBL/GenBank/DDBJ whole genome shotgun (WGS) entry which is preliminary data.</text>
</comment>
<reference evidence="2" key="2">
    <citation type="submission" date="2020-10" db="EMBL/GenBank/DDBJ databases">
        <title>Mucilaginibacter sp. nov., isolated from soil.</title>
        <authorList>
            <person name="Jeon C.O."/>
        </authorList>
    </citation>
    <scope>NUCLEOTIDE SEQUENCE</scope>
    <source>
        <strain evidence="2">R11</strain>
    </source>
</reference>
<dbReference type="Pfam" id="PF14130">
    <property type="entry name" value="Cap4_nuclease"/>
    <property type="match status" value="1"/>
</dbReference>
<dbReference type="EMBL" id="WWEO01000030">
    <property type="protein sequence ID" value="NCD67902.1"/>
    <property type="molecule type" value="Genomic_DNA"/>
</dbReference>
<organism evidence="2 3">
    <name type="scientific">Mucilaginibacter agri</name>
    <dbReference type="NCBI Taxonomy" id="2695265"/>
    <lineage>
        <taxon>Bacteria</taxon>
        <taxon>Pseudomonadati</taxon>
        <taxon>Bacteroidota</taxon>
        <taxon>Sphingobacteriia</taxon>
        <taxon>Sphingobacteriales</taxon>
        <taxon>Sphingobacteriaceae</taxon>
        <taxon>Mucilaginibacter</taxon>
    </lineage>
</organism>
<evidence type="ECO:0000313" key="2">
    <source>
        <dbReference type="EMBL" id="NCD67902.1"/>
    </source>
</evidence>
<dbReference type="InterPro" id="IPR025382">
    <property type="entry name" value="Cap4-like_endonuclease_dom"/>
</dbReference>